<name>A0A9X4KN48_9BACL</name>
<protein>
    <submittedName>
        <fullName evidence="3">S-layer homology domain-containing protein</fullName>
    </submittedName>
</protein>
<evidence type="ECO:0000259" key="2">
    <source>
        <dbReference type="PROSITE" id="PS51272"/>
    </source>
</evidence>
<dbReference type="InterPro" id="IPR001119">
    <property type="entry name" value="SLH_dom"/>
</dbReference>
<feature type="domain" description="SLH" evidence="2">
    <location>
        <begin position="34"/>
        <end position="97"/>
    </location>
</feature>
<dbReference type="AlphaFoldDB" id="A0A9X4KN48"/>
<dbReference type="PANTHER" id="PTHR43308">
    <property type="entry name" value="OUTER MEMBRANE PROTEIN ALPHA-RELATED"/>
    <property type="match status" value="1"/>
</dbReference>
<dbReference type="InterPro" id="IPR051465">
    <property type="entry name" value="Cell_Envelope_Struct_Comp"/>
</dbReference>
<dbReference type="PROSITE" id="PS51272">
    <property type="entry name" value="SLH"/>
    <property type="match status" value="2"/>
</dbReference>
<reference evidence="3 4" key="1">
    <citation type="submission" date="2022-10" db="EMBL/GenBank/DDBJ databases">
        <title>Comparative genomic analysis of Cohnella hashimotonis sp. nov., isolated from the International Space Station.</title>
        <authorList>
            <person name="Simpson A."/>
            <person name="Venkateswaran K."/>
        </authorList>
    </citation>
    <scope>NUCLEOTIDE SEQUENCE [LARGE SCALE GENOMIC DNA]</scope>
    <source>
        <strain evidence="3 4">DSM 18997</strain>
    </source>
</reference>
<organism evidence="3 4">
    <name type="scientific">Cohnella ginsengisoli</name>
    <dbReference type="NCBI Taxonomy" id="425004"/>
    <lineage>
        <taxon>Bacteria</taxon>
        <taxon>Bacillati</taxon>
        <taxon>Bacillota</taxon>
        <taxon>Bacilli</taxon>
        <taxon>Bacillales</taxon>
        <taxon>Paenibacillaceae</taxon>
        <taxon>Cohnella</taxon>
    </lineage>
</organism>
<dbReference type="PANTHER" id="PTHR43308:SF5">
    <property type="entry name" value="S-LAYER PROTEIN _ PEPTIDOGLYCAN ENDO-BETA-N-ACETYLGLUCOSAMINIDASE"/>
    <property type="match status" value="1"/>
</dbReference>
<dbReference type="Proteomes" id="UP001153387">
    <property type="component" value="Unassembled WGS sequence"/>
</dbReference>
<feature type="signal peptide" evidence="1">
    <location>
        <begin position="1"/>
        <end position="20"/>
    </location>
</feature>
<dbReference type="Pfam" id="PF00395">
    <property type="entry name" value="SLH"/>
    <property type="match status" value="3"/>
</dbReference>
<evidence type="ECO:0000313" key="4">
    <source>
        <dbReference type="Proteomes" id="UP001153387"/>
    </source>
</evidence>
<accession>A0A9X4KN48</accession>
<evidence type="ECO:0000256" key="1">
    <source>
        <dbReference type="SAM" id="SignalP"/>
    </source>
</evidence>
<sequence length="221" mass="23193">MATNWKALLLASMIATTAFGARNVIAAPAVSAEQTTFKDIDAMSNDTQAAIREAVSLGLIAGYPDGAFKPNEPLTRTQLAVLLVKALHLPVSANAGSSYKDVAAGSWSAGYIEAVRKAGLMNGTDAGFDPNRNVTRQELASVFVRAVNGLNTTGGRDADPALADGASGWAAASVQAALRLGLMTAKENGFAPREEVARADIAQLLVDIFPEKRANRNRHED</sequence>
<feature type="domain" description="SLH" evidence="2">
    <location>
        <begin position="98"/>
        <end position="157"/>
    </location>
</feature>
<evidence type="ECO:0000313" key="3">
    <source>
        <dbReference type="EMBL" id="MDG0794966.1"/>
    </source>
</evidence>
<keyword evidence="1" id="KW-0732">Signal</keyword>
<gene>
    <name evidence="3" type="ORF">OMP38_32160</name>
</gene>
<comment type="caution">
    <text evidence="3">The sequence shown here is derived from an EMBL/GenBank/DDBJ whole genome shotgun (WGS) entry which is preliminary data.</text>
</comment>
<dbReference type="EMBL" id="JAPDHZ010000008">
    <property type="protein sequence ID" value="MDG0794966.1"/>
    <property type="molecule type" value="Genomic_DNA"/>
</dbReference>
<feature type="chain" id="PRO_5040796025" evidence="1">
    <location>
        <begin position="21"/>
        <end position="221"/>
    </location>
</feature>
<proteinExistence type="predicted"/>
<dbReference type="RefSeq" id="WP_277568677.1">
    <property type="nucleotide sequence ID" value="NZ_JAPDHZ010000008.1"/>
</dbReference>
<keyword evidence="4" id="KW-1185">Reference proteome</keyword>